<evidence type="ECO:0000313" key="11">
    <source>
        <dbReference type="EMBL" id="KAI8045577.1"/>
    </source>
</evidence>
<evidence type="ECO:0000256" key="5">
    <source>
        <dbReference type="ARBA" id="ARBA00022725"/>
    </source>
</evidence>
<feature type="transmembrane region" description="Helical" evidence="10">
    <location>
        <begin position="193"/>
        <end position="215"/>
    </location>
</feature>
<evidence type="ECO:0000256" key="10">
    <source>
        <dbReference type="RuleBase" id="RU363108"/>
    </source>
</evidence>
<dbReference type="Pfam" id="PF08395">
    <property type="entry name" value="7tm_7"/>
    <property type="match status" value="1"/>
</dbReference>
<gene>
    <name evidence="11" type="ORF">M5D96_001759</name>
</gene>
<dbReference type="GO" id="GO:0005886">
    <property type="term" value="C:plasma membrane"/>
    <property type="evidence" value="ECO:0007669"/>
    <property type="project" value="UniProtKB-SubCell"/>
</dbReference>
<feature type="transmembrane region" description="Helical" evidence="10">
    <location>
        <begin position="61"/>
        <end position="78"/>
    </location>
</feature>
<evidence type="ECO:0000256" key="7">
    <source>
        <dbReference type="ARBA" id="ARBA00023136"/>
    </source>
</evidence>
<dbReference type="InterPro" id="IPR013604">
    <property type="entry name" value="7TM_chemorcpt"/>
</dbReference>
<comment type="similarity">
    <text evidence="10">Belongs to the insect chemoreceptor superfamily. Gustatory receptor (GR) family.</text>
</comment>
<dbReference type="Proteomes" id="UP001059596">
    <property type="component" value="Chromosome 3R"/>
</dbReference>
<comment type="function">
    <text evidence="10">Gustatory receptor which mediates acceptance or avoidance behavior, depending on its substrates.</text>
</comment>
<evidence type="ECO:0000256" key="1">
    <source>
        <dbReference type="ARBA" id="ARBA00004651"/>
    </source>
</evidence>
<keyword evidence="2 10" id="KW-1003">Cell membrane</keyword>
<evidence type="ECO:0000256" key="3">
    <source>
        <dbReference type="ARBA" id="ARBA00022606"/>
    </source>
</evidence>
<comment type="caution">
    <text evidence="10">Lacks conserved residue(s) required for the propagation of feature annotation.</text>
</comment>
<evidence type="ECO:0000256" key="6">
    <source>
        <dbReference type="ARBA" id="ARBA00022989"/>
    </source>
</evidence>
<dbReference type="GO" id="GO:0004984">
    <property type="term" value="F:olfactory receptor activity"/>
    <property type="evidence" value="ECO:0007669"/>
    <property type="project" value="InterPro"/>
</dbReference>
<keyword evidence="5" id="KW-0552">Olfaction</keyword>
<feature type="transmembrane region" description="Helical" evidence="10">
    <location>
        <begin position="98"/>
        <end position="122"/>
    </location>
</feature>
<dbReference type="PANTHER" id="PTHR21137">
    <property type="entry name" value="ODORANT RECEPTOR"/>
    <property type="match status" value="1"/>
</dbReference>
<feature type="transmembrane region" description="Helical" evidence="10">
    <location>
        <begin position="293"/>
        <end position="317"/>
    </location>
</feature>
<proteinExistence type="inferred from homology"/>
<dbReference type="EMBL" id="JAMKOV010000001">
    <property type="protein sequence ID" value="KAI8045577.1"/>
    <property type="molecule type" value="Genomic_DNA"/>
</dbReference>
<comment type="caution">
    <text evidence="11">The sequence shown here is derived from an EMBL/GenBank/DDBJ whole genome shotgun (WGS) entry which is preliminary data.</text>
</comment>
<dbReference type="PANTHER" id="PTHR21137:SF35">
    <property type="entry name" value="ODORANT RECEPTOR 19A-RELATED"/>
    <property type="match status" value="1"/>
</dbReference>
<reference evidence="11" key="1">
    <citation type="journal article" date="2023" name="Genome Biol. Evol.">
        <title>Long-read-based Genome Assembly of Drosophila gunungcola Reveals Fewer Chemosensory Genes in Flower-breeding Species.</title>
        <authorList>
            <person name="Negi A."/>
            <person name="Liao B.Y."/>
            <person name="Yeh S.D."/>
        </authorList>
    </citation>
    <scope>NUCLEOTIDE SEQUENCE</scope>
    <source>
        <strain evidence="11">Sukarami</strain>
    </source>
</reference>
<comment type="subcellular location">
    <subcellularLocation>
        <location evidence="1 10">Cell membrane</location>
        <topology evidence="1 10">Multi-pass membrane protein</topology>
    </subcellularLocation>
</comment>
<feature type="transmembrane region" description="Helical" evidence="10">
    <location>
        <begin position="260"/>
        <end position="281"/>
    </location>
</feature>
<organism evidence="11 12">
    <name type="scientific">Drosophila gunungcola</name>
    <name type="common">fruit fly</name>
    <dbReference type="NCBI Taxonomy" id="103775"/>
    <lineage>
        <taxon>Eukaryota</taxon>
        <taxon>Metazoa</taxon>
        <taxon>Ecdysozoa</taxon>
        <taxon>Arthropoda</taxon>
        <taxon>Hexapoda</taxon>
        <taxon>Insecta</taxon>
        <taxon>Pterygota</taxon>
        <taxon>Neoptera</taxon>
        <taxon>Endopterygota</taxon>
        <taxon>Diptera</taxon>
        <taxon>Brachycera</taxon>
        <taxon>Muscomorpha</taxon>
        <taxon>Ephydroidea</taxon>
        <taxon>Drosophilidae</taxon>
        <taxon>Drosophila</taxon>
        <taxon>Sophophora</taxon>
    </lineage>
</organism>
<keyword evidence="4 10" id="KW-0812">Transmembrane</keyword>
<dbReference type="InterPro" id="IPR004117">
    <property type="entry name" value="7tm6_olfct_rcpt"/>
</dbReference>
<feature type="non-terminal residue" evidence="11">
    <location>
        <position position="1"/>
    </location>
</feature>
<keyword evidence="7 10" id="KW-0472">Membrane</keyword>
<keyword evidence="6 10" id="KW-1133">Transmembrane helix</keyword>
<evidence type="ECO:0000256" key="4">
    <source>
        <dbReference type="ARBA" id="ARBA00022692"/>
    </source>
</evidence>
<keyword evidence="3" id="KW-0716">Sensory transduction</keyword>
<dbReference type="GO" id="GO:0005549">
    <property type="term" value="F:odorant binding"/>
    <property type="evidence" value="ECO:0007669"/>
    <property type="project" value="InterPro"/>
</dbReference>
<evidence type="ECO:0000256" key="8">
    <source>
        <dbReference type="ARBA" id="ARBA00023170"/>
    </source>
</evidence>
<keyword evidence="9 10" id="KW-0807">Transducer</keyword>
<keyword evidence="12" id="KW-1185">Reference proteome</keyword>
<dbReference type="GO" id="GO:0007165">
    <property type="term" value="P:signal transduction"/>
    <property type="evidence" value="ECO:0007669"/>
    <property type="project" value="UniProtKB-KW"/>
</dbReference>
<accession>A0A9Q0BV05</accession>
<feature type="transmembrane region" description="Helical" evidence="10">
    <location>
        <begin position="167"/>
        <end position="187"/>
    </location>
</feature>
<dbReference type="AlphaFoldDB" id="A0A9Q0BV05"/>
<evidence type="ECO:0000313" key="12">
    <source>
        <dbReference type="Proteomes" id="UP001059596"/>
    </source>
</evidence>
<name>A0A9Q0BV05_9MUSC</name>
<protein>
    <recommendedName>
        <fullName evidence="10">Gustatory receptor</fullName>
    </recommendedName>
</protein>
<dbReference type="Pfam" id="PF02949">
    <property type="entry name" value="7tm_6"/>
    <property type="match status" value="1"/>
</dbReference>
<evidence type="ECO:0000256" key="2">
    <source>
        <dbReference type="ARBA" id="ARBA00022475"/>
    </source>
</evidence>
<keyword evidence="8 10" id="KW-0675">Receptor</keyword>
<evidence type="ECO:0000256" key="9">
    <source>
        <dbReference type="ARBA" id="ARBA00023224"/>
    </source>
</evidence>
<dbReference type="GO" id="GO:0050909">
    <property type="term" value="P:sensory perception of taste"/>
    <property type="evidence" value="ECO:0007669"/>
    <property type="project" value="InterPro"/>
</dbReference>
<sequence length="540" mass="63558">NPPVFSITVYFSIRGLMLFLKRKDIVEFVNDLDRECPRDLASQLDMEMDKTYQTFWQRYRFIWIYSHVGGPLFCLMPHEQLLGGWMPFGVRNDPNFYFLVWFVDVMCTTCGVSFFVTFDNLFNVMQGHLIMHLGHLARQISELDPRQSLTNEVQFFEDLRYNEIFKVAFLVSNFLGAGSLCFYLFVLSETLDILTIAQYILPTFVLVGFTFEICLRGTQLEEASEGLESALRCQEWYMGSRRYRKFYLLWLQYCQRTQKLGAFGLIEVNMVHFTEFLMNFWHFSADSFEKSPLVRLAAITYFGLVFLSLISCMGCAYRRQDRICNMIEKLLKLEGISTSWGYRVPKSKKRFLNILMITICRNWWRLESGLEMVILDPKPISDQLCRLRRLQALFQTLIDLTDEVCFVFRFVFLCYLMRNVWSGIRVGYMMVRVFLGHSAIESELEYLQMVFVTCIQPLLFSLMMNTLTHTADSLLETTKEAIRGLYGRDLEWFSLQLAEQHTYVHIFGAYRMNRSLAFDGCSVILLHVIYMVQCEYSSMF</sequence>